<dbReference type="GO" id="GO:0006400">
    <property type="term" value="P:tRNA modification"/>
    <property type="evidence" value="ECO:0007669"/>
    <property type="project" value="UniProtKB-UniRule"/>
</dbReference>
<keyword evidence="3 12" id="KW-0819">tRNA processing</keyword>
<dbReference type="EC" id="2.7.7.79" evidence="12"/>
<dbReference type="InterPro" id="IPR025845">
    <property type="entry name" value="Thg1_C_dom"/>
</dbReference>
<dbReference type="Gene3D" id="3.30.70.3000">
    <property type="match status" value="1"/>
</dbReference>
<comment type="similarity">
    <text evidence="1 12">Belongs to the tRNA(His) guanylyltransferase family.</text>
</comment>
<evidence type="ECO:0000256" key="12">
    <source>
        <dbReference type="PIRNR" id="PIRNR028980"/>
    </source>
</evidence>
<evidence type="ECO:0000256" key="4">
    <source>
        <dbReference type="ARBA" id="ARBA00022695"/>
    </source>
</evidence>
<evidence type="ECO:0000256" key="7">
    <source>
        <dbReference type="ARBA" id="ARBA00022842"/>
    </source>
</evidence>
<evidence type="ECO:0000256" key="3">
    <source>
        <dbReference type="ARBA" id="ARBA00022694"/>
    </source>
</evidence>
<evidence type="ECO:0000313" key="17">
    <source>
        <dbReference type="EMBL" id="KAH0539344.1"/>
    </source>
</evidence>
<keyword evidence="6 12" id="KW-0547">Nucleotide-binding</keyword>
<dbReference type="Proteomes" id="UP000826195">
    <property type="component" value="Unassembled WGS sequence"/>
</dbReference>
<dbReference type="PIRSF" id="PIRSF028980">
    <property type="entry name" value="tRNAHis_guanylyltransferase"/>
    <property type="match status" value="1"/>
</dbReference>
<evidence type="ECO:0000256" key="10">
    <source>
        <dbReference type="ARBA" id="ARBA00058346"/>
    </source>
</evidence>
<dbReference type="AlphaFoldDB" id="A0AAV7I0K6"/>
<comment type="function">
    <text evidence="10">Adds a GMP to the 5'-end of tRNA(His) after transcription and RNase P cleavage. This step is essential for proper recognition of the tRNA and for the fidelity of protein synthesis. Also functions as a guanyl-nucleotide exchange factor/GEF for the MFN1 and MFN2 mitofusins thereby regulating mitochondrial fusion. By regulating both mitochondrial dynamics and bioenergetic function, it contributes to cell survival following oxidative stress.</text>
</comment>
<comment type="cofactor">
    <cofactor evidence="14">
        <name>Mg(2+)</name>
        <dbReference type="ChEBI" id="CHEBI:18420"/>
    </cofactor>
    <text evidence="14">Binds 2 magnesium ions per subunit.</text>
</comment>
<accession>A0AAV7I0K6</accession>
<dbReference type="GO" id="GO:0008193">
    <property type="term" value="F:tRNA guanylyltransferase activity"/>
    <property type="evidence" value="ECO:0007669"/>
    <property type="project" value="UniProtKB-UniRule"/>
</dbReference>
<evidence type="ECO:0000259" key="15">
    <source>
        <dbReference type="Pfam" id="PF04446"/>
    </source>
</evidence>
<comment type="subunit">
    <text evidence="11">Homotetramer. Interacts with MFN1 and MFN2; functions as a guanyl-nucleotide exchange factor/GEF for MFN2 and also probably MFN1.</text>
</comment>
<evidence type="ECO:0000256" key="8">
    <source>
        <dbReference type="ARBA" id="ARBA00023134"/>
    </source>
</evidence>
<evidence type="ECO:0000256" key="5">
    <source>
        <dbReference type="ARBA" id="ARBA00022723"/>
    </source>
</evidence>
<keyword evidence="7 12" id="KW-0460">Magnesium</keyword>
<evidence type="ECO:0000313" key="18">
    <source>
        <dbReference type="Proteomes" id="UP000826195"/>
    </source>
</evidence>
<feature type="binding site" evidence="14">
    <location>
        <position position="54"/>
    </location>
    <ligand>
        <name>Mg(2+)</name>
        <dbReference type="ChEBI" id="CHEBI:18420"/>
        <label>1</label>
        <note>catalytic</note>
    </ligand>
</feature>
<proteinExistence type="inferred from homology"/>
<keyword evidence="4 12" id="KW-0548">Nucleotidyltransferase</keyword>
<dbReference type="GO" id="GO:0005525">
    <property type="term" value="F:GTP binding"/>
    <property type="evidence" value="ECO:0007669"/>
    <property type="project" value="UniProtKB-UniRule"/>
</dbReference>
<dbReference type="InterPro" id="IPR038469">
    <property type="entry name" value="tRNAHis_GuaTrfase_Thg1_sf"/>
</dbReference>
<keyword evidence="5 12" id="KW-0479">Metal-binding</keyword>
<keyword evidence="18" id="KW-1185">Reference proteome</keyword>
<comment type="catalytic activity">
    <reaction evidence="9 12">
        <text>a 5'-end ribonucleotide-tRNA(His) + GTP + ATP + H2O = a 5'-end phospho-guanosine-ribonucleotide-tRNA(His) + AMP + 2 diphosphate + H(+)</text>
        <dbReference type="Rhea" id="RHEA:54564"/>
        <dbReference type="Rhea" id="RHEA-COMP:14193"/>
        <dbReference type="Rhea" id="RHEA-COMP:14917"/>
        <dbReference type="ChEBI" id="CHEBI:15377"/>
        <dbReference type="ChEBI" id="CHEBI:15378"/>
        <dbReference type="ChEBI" id="CHEBI:30616"/>
        <dbReference type="ChEBI" id="CHEBI:33019"/>
        <dbReference type="ChEBI" id="CHEBI:37565"/>
        <dbReference type="ChEBI" id="CHEBI:138282"/>
        <dbReference type="ChEBI" id="CHEBI:141847"/>
        <dbReference type="ChEBI" id="CHEBI:456215"/>
        <dbReference type="EC" id="2.7.7.79"/>
    </reaction>
</comment>
<feature type="binding site" evidence="14">
    <location>
        <position position="101"/>
    </location>
    <ligand>
        <name>Mg(2+)</name>
        <dbReference type="ChEBI" id="CHEBI:18420"/>
        <label>2</label>
        <note>catalytic</note>
    </ligand>
</feature>
<evidence type="ECO:0000256" key="13">
    <source>
        <dbReference type="PIRSR" id="PIRSR028980-1"/>
    </source>
</evidence>
<keyword evidence="8 12" id="KW-0342">GTP-binding</keyword>
<dbReference type="PANTHER" id="PTHR12729:SF6">
    <property type="entry name" value="TRNA(HIS) GUANYLYLTRANSFERASE-RELATED"/>
    <property type="match status" value="1"/>
</dbReference>
<dbReference type="Pfam" id="PF14413">
    <property type="entry name" value="Thg1C"/>
    <property type="match status" value="1"/>
</dbReference>
<evidence type="ECO:0000256" key="9">
    <source>
        <dbReference type="ARBA" id="ARBA00047281"/>
    </source>
</evidence>
<name>A0AAV7I0K6_COTGL</name>
<feature type="binding site" evidence="14">
    <location>
        <position position="54"/>
    </location>
    <ligand>
        <name>Mg(2+)</name>
        <dbReference type="ChEBI" id="CHEBI:18420"/>
        <label>2</label>
        <note>catalytic</note>
    </ligand>
</feature>
<evidence type="ECO:0000256" key="14">
    <source>
        <dbReference type="PIRSR" id="PIRSR028980-2"/>
    </source>
</evidence>
<feature type="binding site" evidence="13">
    <location>
        <begin position="100"/>
        <end position="101"/>
    </location>
    <ligand>
        <name>GTP</name>
        <dbReference type="ChEBI" id="CHEBI:37565"/>
    </ligand>
</feature>
<feature type="binding site" evidence="14">
    <location>
        <position position="101"/>
    </location>
    <ligand>
        <name>Mg(2+)</name>
        <dbReference type="ChEBI" id="CHEBI:18420"/>
        <label>1</label>
        <note>catalytic</note>
    </ligand>
</feature>
<protein>
    <recommendedName>
        <fullName evidence="12">tRNA(His) guanylyltransferase</fullName>
        <ecNumber evidence="12">2.7.7.79</ecNumber>
    </recommendedName>
    <alternativeName>
        <fullName evidence="12">tRNA-histidine guanylyltransferase</fullName>
    </alternativeName>
</protein>
<evidence type="ECO:0000259" key="16">
    <source>
        <dbReference type="Pfam" id="PF14413"/>
    </source>
</evidence>
<evidence type="ECO:0000256" key="11">
    <source>
        <dbReference type="ARBA" id="ARBA00065710"/>
    </source>
</evidence>
<dbReference type="GO" id="GO:0000287">
    <property type="term" value="F:magnesium ion binding"/>
    <property type="evidence" value="ECO:0007669"/>
    <property type="project" value="UniProtKB-UniRule"/>
</dbReference>
<gene>
    <name evidence="17" type="ORF">KQX54_004195</name>
</gene>
<reference evidence="17 18" key="1">
    <citation type="journal article" date="2021" name="J. Hered.">
        <title>A chromosome-level genome assembly of the parasitoid wasp, Cotesia glomerata (Hymenoptera: Braconidae).</title>
        <authorList>
            <person name="Pinto B.J."/>
            <person name="Weis J.J."/>
            <person name="Gamble T."/>
            <person name="Ode P.J."/>
            <person name="Paul R."/>
            <person name="Zaspel J.M."/>
        </authorList>
    </citation>
    <scope>NUCLEOTIDE SEQUENCE [LARGE SCALE GENOMIC DNA]</scope>
    <source>
        <strain evidence="17">CgM1</strain>
    </source>
</reference>
<evidence type="ECO:0000256" key="2">
    <source>
        <dbReference type="ARBA" id="ARBA00022679"/>
    </source>
</evidence>
<dbReference type="Pfam" id="PF04446">
    <property type="entry name" value="Thg1"/>
    <property type="match status" value="1"/>
</dbReference>
<feature type="domain" description="Thg1 C-terminal" evidence="16">
    <location>
        <begin position="163"/>
        <end position="243"/>
    </location>
</feature>
<feature type="binding site" evidence="14">
    <location>
        <position position="55"/>
    </location>
    <ligand>
        <name>Mg(2+)</name>
        <dbReference type="ChEBI" id="CHEBI:18420"/>
        <label>1</label>
        <note>catalytic</note>
    </ligand>
</feature>
<evidence type="ECO:0000256" key="1">
    <source>
        <dbReference type="ARBA" id="ARBA00010113"/>
    </source>
</evidence>
<dbReference type="InterPro" id="IPR024956">
    <property type="entry name" value="tRNAHis_GuaTrfase_cat"/>
</dbReference>
<feature type="domain" description="tRNAHis guanylyltransferase catalytic" evidence="15">
    <location>
        <begin position="31"/>
        <end position="160"/>
    </location>
</feature>
<comment type="caution">
    <text evidence="17">The sequence shown here is derived from an EMBL/GenBank/DDBJ whole genome shotgun (WGS) entry which is preliminary data.</text>
</comment>
<dbReference type="FunFam" id="3.30.70.3000:FF:000001">
    <property type="entry name" value="tRNA(His) guanylyltransferase"/>
    <property type="match status" value="1"/>
</dbReference>
<evidence type="ECO:0000256" key="6">
    <source>
        <dbReference type="ARBA" id="ARBA00022741"/>
    </source>
</evidence>
<organism evidence="17 18">
    <name type="scientific">Cotesia glomerata</name>
    <name type="common">Lepidopteran parasitic wasp</name>
    <name type="synonym">Apanteles glomeratus</name>
    <dbReference type="NCBI Taxonomy" id="32391"/>
    <lineage>
        <taxon>Eukaryota</taxon>
        <taxon>Metazoa</taxon>
        <taxon>Ecdysozoa</taxon>
        <taxon>Arthropoda</taxon>
        <taxon>Hexapoda</taxon>
        <taxon>Insecta</taxon>
        <taxon>Pterygota</taxon>
        <taxon>Neoptera</taxon>
        <taxon>Endopterygota</taxon>
        <taxon>Hymenoptera</taxon>
        <taxon>Apocrita</taxon>
        <taxon>Ichneumonoidea</taxon>
        <taxon>Braconidae</taxon>
        <taxon>Microgastrinae</taxon>
        <taxon>Cotesia</taxon>
    </lineage>
</organism>
<dbReference type="PANTHER" id="PTHR12729">
    <property type="entry name" value="TRNA(HIS) GUANYLYLTRANSFERASE-RELATED"/>
    <property type="match status" value="1"/>
</dbReference>
<dbReference type="InterPro" id="IPR007537">
    <property type="entry name" value="tRNAHis_GuaTrfase_Thg1"/>
</dbReference>
<keyword evidence="2 12" id="KW-0808">Transferase</keyword>
<dbReference type="EMBL" id="JAHXZJ010002609">
    <property type="protein sequence ID" value="KAH0539344.1"/>
    <property type="molecule type" value="Genomic_DNA"/>
</dbReference>
<sequence>MRSIFSKLNLSVPVIINRFIKTSSVMAKSKFEYVRLYERDNVCLQNCWIVVRIDGKNFSKFSDDHKFLKPNDIRALDLMNKAASAVIREFHDIVLAFGQSDEYSFVFRKETTAYNRRETKLLTYVNSLFSSAYTFHWRDSFTECALKYPPSFDARVVLYPSDENLRDYLSWRQADVHINNLYNTCFWNLVQRQNMTTAEAQEKLKGTVSSQKNDLLFDSFGINYNNELPIYRKGTTIIKKLIPDENGKVKSTVLILNEDIIGDRFWKEHPEILDPKAKVKINNLNNKK</sequence>